<dbReference type="EMBL" id="BSPC01000009">
    <property type="protein sequence ID" value="GLS18116.1"/>
    <property type="molecule type" value="Genomic_DNA"/>
</dbReference>
<dbReference type="PANTHER" id="PTHR35894">
    <property type="entry name" value="GENERAL SECRETION PATHWAY PROTEIN A-RELATED"/>
    <property type="match status" value="1"/>
</dbReference>
<organism evidence="2 3">
    <name type="scientific">Labrys miyagiensis</name>
    <dbReference type="NCBI Taxonomy" id="346912"/>
    <lineage>
        <taxon>Bacteria</taxon>
        <taxon>Pseudomonadati</taxon>
        <taxon>Pseudomonadota</taxon>
        <taxon>Alphaproteobacteria</taxon>
        <taxon>Hyphomicrobiales</taxon>
        <taxon>Xanthobacteraceae</taxon>
        <taxon>Labrys</taxon>
    </lineage>
</organism>
<dbReference type="InterPro" id="IPR027417">
    <property type="entry name" value="P-loop_NTPase"/>
</dbReference>
<evidence type="ECO:0000259" key="1">
    <source>
        <dbReference type="Pfam" id="PF13401"/>
    </source>
</evidence>
<comment type="caution">
    <text evidence="2">The sequence shown here is derived from an EMBL/GenBank/DDBJ whole genome shotgun (WGS) entry which is preliminary data.</text>
</comment>
<feature type="domain" description="ORC1/DEAH AAA+ ATPase" evidence="1">
    <location>
        <begin position="12"/>
        <end position="99"/>
    </location>
</feature>
<dbReference type="Proteomes" id="UP001156882">
    <property type="component" value="Unassembled WGS sequence"/>
</dbReference>
<dbReference type="PANTHER" id="PTHR35894:SF1">
    <property type="entry name" value="PHOSPHORIBULOKINASE _ URIDINE KINASE FAMILY"/>
    <property type="match status" value="1"/>
</dbReference>
<protein>
    <recommendedName>
        <fullName evidence="1">ORC1/DEAH AAA+ ATPase domain-containing protein</fullName>
    </recommendedName>
</protein>
<dbReference type="InterPro" id="IPR052026">
    <property type="entry name" value="ExeA_AAA_ATPase_DNA-bind"/>
</dbReference>
<sequence>MAESLSVDKSRTTVPTLISALFYDLSREKEPKIPTQGEKRERELQKLVARGGKPVALFVDEAHDLHGKTLNGLKRLMEVVARGGGKLSVVLVGHPKLRNDLRRPIMEEIGNRTDVLPFDGIGEDTRAYLDWLLKACTVEGTDIDQMIEPAALDLLATRLSTPLQIAEHLSRAFEEGFRLGEKPITAEIVTATLAPDFDALEPKLTRQGYSVKVLADQFNAKPAEIRRFLSGQLDAGRAHELADEMRAAGIAL</sequence>
<accession>A0ABQ6CCK8</accession>
<gene>
    <name evidence="2" type="ORF">GCM10007874_11320</name>
</gene>
<reference evidence="3" key="1">
    <citation type="journal article" date="2019" name="Int. J. Syst. Evol. Microbiol.">
        <title>The Global Catalogue of Microorganisms (GCM) 10K type strain sequencing project: providing services to taxonomists for standard genome sequencing and annotation.</title>
        <authorList>
            <consortium name="The Broad Institute Genomics Platform"/>
            <consortium name="The Broad Institute Genome Sequencing Center for Infectious Disease"/>
            <person name="Wu L."/>
            <person name="Ma J."/>
        </authorList>
    </citation>
    <scope>NUCLEOTIDE SEQUENCE [LARGE SCALE GENOMIC DNA]</scope>
    <source>
        <strain evidence="3">NBRC 101365</strain>
    </source>
</reference>
<name>A0ABQ6CCK8_9HYPH</name>
<proteinExistence type="predicted"/>
<dbReference type="SUPFAM" id="SSF52540">
    <property type="entry name" value="P-loop containing nucleoside triphosphate hydrolases"/>
    <property type="match status" value="1"/>
</dbReference>
<keyword evidence="3" id="KW-1185">Reference proteome</keyword>
<dbReference type="Pfam" id="PF13401">
    <property type="entry name" value="AAA_22"/>
    <property type="match status" value="1"/>
</dbReference>
<evidence type="ECO:0000313" key="2">
    <source>
        <dbReference type="EMBL" id="GLS18116.1"/>
    </source>
</evidence>
<dbReference type="InterPro" id="IPR049945">
    <property type="entry name" value="AAA_22"/>
</dbReference>
<evidence type="ECO:0000313" key="3">
    <source>
        <dbReference type="Proteomes" id="UP001156882"/>
    </source>
</evidence>